<evidence type="ECO:0000256" key="8">
    <source>
        <dbReference type="SAM" id="MobiDB-lite"/>
    </source>
</evidence>
<evidence type="ECO:0000256" key="4">
    <source>
        <dbReference type="ARBA" id="ARBA00023015"/>
    </source>
</evidence>
<dbReference type="PANTHER" id="PTHR46567">
    <property type="entry name" value="MEDIATOR OF RNA POLYMERASE II TRANSCRIPTION SUBUNIT 12"/>
    <property type="match status" value="1"/>
</dbReference>
<dbReference type="OrthoDB" id="20828at2759"/>
<reference evidence="10 11" key="1">
    <citation type="submission" date="2019-09" db="EMBL/GenBank/DDBJ databases">
        <authorList>
            <person name="Brejova B."/>
        </authorList>
    </citation>
    <scope>NUCLEOTIDE SEQUENCE [LARGE SCALE GENOMIC DNA]</scope>
</reference>
<dbReference type="GO" id="GO:0016592">
    <property type="term" value="C:mediator complex"/>
    <property type="evidence" value="ECO:0007669"/>
    <property type="project" value="InterPro"/>
</dbReference>
<keyword evidence="11" id="KW-1185">Reference proteome</keyword>
<feature type="compositionally biased region" description="Low complexity" evidence="8">
    <location>
        <begin position="324"/>
        <end position="346"/>
    </location>
</feature>
<gene>
    <name evidence="10" type="ORF">SAPINGB_P000275</name>
</gene>
<evidence type="ECO:0000256" key="6">
    <source>
        <dbReference type="ARBA" id="ARBA00023242"/>
    </source>
</evidence>
<dbReference type="Proteomes" id="UP000398389">
    <property type="component" value="Unassembled WGS sequence"/>
</dbReference>
<feature type="region of interest" description="Disordered" evidence="8">
    <location>
        <begin position="1"/>
        <end position="42"/>
    </location>
</feature>
<dbReference type="Pfam" id="PF09497">
    <property type="entry name" value="Med12"/>
    <property type="match status" value="1"/>
</dbReference>
<dbReference type="GeneID" id="43579099"/>
<dbReference type="SMART" id="SM01281">
    <property type="entry name" value="Med12"/>
    <property type="match status" value="1"/>
</dbReference>
<dbReference type="RefSeq" id="XP_031850890.1">
    <property type="nucleotide sequence ID" value="XM_031994999.1"/>
</dbReference>
<keyword evidence="4" id="KW-0805">Transcription regulation</keyword>
<evidence type="ECO:0000256" key="2">
    <source>
        <dbReference type="ARBA" id="ARBA00010289"/>
    </source>
</evidence>
<dbReference type="PANTHER" id="PTHR46567:SF1">
    <property type="entry name" value="MEDIATOR OF RNA POLYMERASE II TRANSCRIPTION SUBUNIT 12"/>
    <property type="match status" value="1"/>
</dbReference>
<feature type="region of interest" description="Disordered" evidence="8">
    <location>
        <begin position="269"/>
        <end position="357"/>
    </location>
</feature>
<dbReference type="GO" id="GO:0006357">
    <property type="term" value="P:regulation of transcription by RNA polymerase II"/>
    <property type="evidence" value="ECO:0007669"/>
    <property type="project" value="InterPro"/>
</dbReference>
<evidence type="ECO:0000256" key="3">
    <source>
        <dbReference type="ARBA" id="ARBA00019622"/>
    </source>
</evidence>
<sequence length="1758" mass="196287">MSRYGNLISSSIPHHHHQQHSAQTSQRPPSGSRSSLSSRDDLSSQRYVLAQPDGVQPLTDQKTASNEYIYPDFFPWRKTAQEDDIVVKHLHKGYAVPPHFVDEYLSARNPMTSILHQAPSVLALSYLMSNAMKVRERAHRFTSSSTFKPPPRFTLTEQKKEAWLRDLANPTIPLRKLSRTIPHGTRNRSLLEQCCNKNIPISRAVWFARCVGANELRGLKRKGAAAVASSTGSSSSSSSINPQSSEAAWIREWTEQVTEYIEKIIRDFPSKSRQQQSQQPITITTATTTTTILTSSSPNETSAPSPHIMTYSSPSPSARPIVASPSTSSPSASSPSSIRPTTSFTSLKQQPPLPLPLPPPATTSWKAKLEYMLRLSEYLFAEDLLDKSLFLKWCISFFEFCSIQELPSALLFLKPFWNSILRSPALSRTLALALFKRYAAVSKDLELAHHPVCIYILSQIADYVKTLFILTPDIFVIPAHWKSIGPVLSQILKSNSSPMHGKELEELFTFISTRNENLIIADSSHVRALRNPHFLVIDALDRATLPFDWHAISQIVTSNNLSEHNILHTAFEWATTTSRIGSGRLYACLSLVSYWRSPPYQWDVSSAFMDFLESIKSASDYDMNNVYDLITEFLDRDWFCISTYLRRLISSGVLFIPRMRSLAQAQFQIVANLPAQFFPTDVRNQQIMLLKSLDLYDDHAETLKLQNVSQLLLNNLDFLSPDYLLFDSYESREYNELSRIVCDQISELTRGSQIELSLWIVNLLFEQLDRGFVPTISQFSLLQNTFEALRDPKSLYRAIEAIIPKITSKPDPLFADSAPTFLGFLATSIRDNLFSFSAIADVNQIIYLLVVQYKSLKNNRNMPRGLWDLVQYAWYCIQLWYSQNSSKVYGISPDAAPNINIDLRNELEDLLKPGGPGPGTGPNVPAINTLSPMSDFVPDSVTSAANNELNDLFESDDTVDLQNMAFDSTSVPKYFSTVISKFLDACGYSQDSNTPKPCDPSEIRHYIKILQRLREADVVTFNKTLVKWLLEKTEVSLKYPLPTNLAYNPLVMKRVMLFLIVYDCISLVALADMFYQRQTQLEHQYSQALQLYQQQYAHAHGPAASTQNALHQIHLQSHHLDRQNSSEAQDLQDTQQDPASDQALQLIKPAELPALGPMRLLLDLVSVKFVNDEQFQLKASEKLALNMHRHIFQRANPVLYVKFIVHEIIRGSSSGSMLDENDASFSEISSFLLWLSIADIDKFIEFFTEPIIKSGNERAIEVSNKITAHLLQTTTTTKIPKSTEADNITDVASELVKLAAICNDFNIHLCQAHFHTVLYILQARITKPLPNPRLQRKPQPEEFYDQAVAQILQLITVNTALIEKYEPRTIGDIIVHLSLPFKSRLLHRAELAFFQKSLDYEDNGTHSQLAYLFELIDAIADSSQVNTLATNRVEFADFLGRIVMAADLFFPTQTLSKKGKEENDDEEEEEGPMRKSILLLGKIIMIHSTALASAEDSRGLVGMILSGLARLLHSQYIQHDKKNLSGFLLDVANAVRTSATGLSTASNSGPGADDDAHPDVCSRQGSTVSSPAATVGGVTPGATSAVVNPGLSSRFGIDPSSVANSPVASGPGAGTAMPLSANTTSNSSANTPARRMSLSMSAGSAVMASGSGTEMMFLDGSDSGHGSVTGGPPDRGVYALERQYQQQELLRRLYLEEVNNHDTYLADLMLFHRATNRRSEMNVRAFDLLEDSSTKMQANDVAINLQLFDGIVEKSNPK</sequence>
<evidence type="ECO:0000256" key="1">
    <source>
        <dbReference type="ARBA" id="ARBA00004123"/>
    </source>
</evidence>
<evidence type="ECO:0000256" key="7">
    <source>
        <dbReference type="ARBA" id="ARBA00032010"/>
    </source>
</evidence>
<feature type="compositionally biased region" description="Low complexity" evidence="8">
    <location>
        <begin position="20"/>
        <end position="37"/>
    </location>
</feature>
<organism evidence="10 11">
    <name type="scientific">Magnusiomyces paraingens</name>
    <dbReference type="NCBI Taxonomy" id="2606893"/>
    <lineage>
        <taxon>Eukaryota</taxon>
        <taxon>Fungi</taxon>
        <taxon>Dikarya</taxon>
        <taxon>Ascomycota</taxon>
        <taxon>Saccharomycotina</taxon>
        <taxon>Dipodascomycetes</taxon>
        <taxon>Dipodascales</taxon>
        <taxon>Dipodascaceae</taxon>
        <taxon>Magnusiomyces</taxon>
    </lineage>
</organism>
<keyword evidence="5" id="KW-0804">Transcription</keyword>
<evidence type="ECO:0000259" key="9">
    <source>
        <dbReference type="SMART" id="SM01281"/>
    </source>
</evidence>
<protein>
    <recommendedName>
        <fullName evidence="3">Mediator of RNA polymerase II transcription subunit 12</fullName>
    </recommendedName>
    <alternativeName>
        <fullName evidence="7">Mediator complex subunit 12</fullName>
    </alternativeName>
</protein>
<feature type="domain" description="Mediator complex subunit Med12" evidence="9">
    <location>
        <begin position="146"/>
        <end position="209"/>
    </location>
</feature>
<dbReference type="GO" id="GO:0003712">
    <property type="term" value="F:transcription coregulator activity"/>
    <property type="evidence" value="ECO:0007669"/>
    <property type="project" value="InterPro"/>
</dbReference>
<feature type="region of interest" description="Disordered" evidence="8">
    <location>
        <begin position="1603"/>
        <end position="1632"/>
    </location>
</feature>
<feature type="compositionally biased region" description="Low complexity" evidence="8">
    <location>
        <begin position="272"/>
        <end position="297"/>
    </location>
</feature>
<comment type="similarity">
    <text evidence="2">Belongs to the Mediator complex subunit 12 family.</text>
</comment>
<comment type="subcellular location">
    <subcellularLocation>
        <location evidence="1">Nucleus</location>
    </subcellularLocation>
</comment>
<name>A0A5E8AYK2_9ASCO</name>
<evidence type="ECO:0000313" key="10">
    <source>
        <dbReference type="EMBL" id="VVT44046.1"/>
    </source>
</evidence>
<dbReference type="EMBL" id="CABVLU010000001">
    <property type="protein sequence ID" value="VVT44046.1"/>
    <property type="molecule type" value="Genomic_DNA"/>
</dbReference>
<dbReference type="InterPro" id="IPR019035">
    <property type="entry name" value="Mediator_Med12"/>
</dbReference>
<evidence type="ECO:0000313" key="11">
    <source>
        <dbReference type="Proteomes" id="UP000398389"/>
    </source>
</evidence>
<keyword evidence="6" id="KW-0539">Nucleus</keyword>
<proteinExistence type="inferred from homology"/>
<feature type="compositionally biased region" description="Low complexity" evidence="8">
    <location>
        <begin position="1620"/>
        <end position="1632"/>
    </location>
</feature>
<feature type="compositionally biased region" description="Polar residues" evidence="8">
    <location>
        <begin position="1563"/>
        <end position="1572"/>
    </location>
</feature>
<evidence type="ECO:0000256" key="5">
    <source>
        <dbReference type="ARBA" id="ARBA00023163"/>
    </source>
</evidence>
<feature type="region of interest" description="Disordered" evidence="8">
    <location>
        <begin position="1541"/>
        <end position="1576"/>
    </location>
</feature>
<accession>A0A5E8AYK2</accession>
<feature type="compositionally biased region" description="Polar residues" evidence="8">
    <location>
        <begin position="298"/>
        <end position="316"/>
    </location>
</feature>